<dbReference type="AlphaFoldDB" id="A0A2K1KJN5"/>
<protein>
    <submittedName>
        <fullName evidence="1 2">Uncharacterized protein</fullName>
    </submittedName>
</protein>
<dbReference type="PaxDb" id="3218-PP1S169_159V6.1"/>
<reference evidence="2" key="3">
    <citation type="submission" date="2020-12" db="UniProtKB">
        <authorList>
            <consortium name="EnsemblPlants"/>
        </authorList>
    </citation>
    <scope>IDENTIFICATION</scope>
</reference>
<evidence type="ECO:0000313" key="1">
    <source>
        <dbReference type="EMBL" id="PNR53991.1"/>
    </source>
</evidence>
<dbReference type="Gramene" id="Pp3c5_14600V3.2">
    <property type="protein sequence ID" value="PAC:32955410.CDS.1"/>
    <property type="gene ID" value="Pp3c5_14600"/>
</dbReference>
<gene>
    <name evidence="1" type="ORF">PHYPA_007667</name>
</gene>
<evidence type="ECO:0000313" key="2">
    <source>
        <dbReference type="EnsemblPlants" id="PAC:32955409.CDS.1"/>
    </source>
</evidence>
<organism evidence="1">
    <name type="scientific">Physcomitrium patens</name>
    <name type="common">Spreading-leaved earth moss</name>
    <name type="synonym">Physcomitrella patens</name>
    <dbReference type="NCBI Taxonomy" id="3218"/>
    <lineage>
        <taxon>Eukaryota</taxon>
        <taxon>Viridiplantae</taxon>
        <taxon>Streptophyta</taxon>
        <taxon>Embryophyta</taxon>
        <taxon>Bryophyta</taxon>
        <taxon>Bryophytina</taxon>
        <taxon>Bryopsida</taxon>
        <taxon>Funariidae</taxon>
        <taxon>Funariales</taxon>
        <taxon>Funariaceae</taxon>
        <taxon>Physcomitrium</taxon>
    </lineage>
</organism>
<accession>A0A2K1KJN5</accession>
<reference evidence="1 3" key="1">
    <citation type="journal article" date="2008" name="Science">
        <title>The Physcomitrella genome reveals evolutionary insights into the conquest of land by plants.</title>
        <authorList>
            <person name="Rensing S."/>
            <person name="Lang D."/>
            <person name="Zimmer A."/>
            <person name="Terry A."/>
            <person name="Salamov A."/>
            <person name="Shapiro H."/>
            <person name="Nishiyama T."/>
            <person name="Perroud P.-F."/>
            <person name="Lindquist E."/>
            <person name="Kamisugi Y."/>
            <person name="Tanahashi T."/>
            <person name="Sakakibara K."/>
            <person name="Fujita T."/>
            <person name="Oishi K."/>
            <person name="Shin-I T."/>
            <person name="Kuroki Y."/>
            <person name="Toyoda A."/>
            <person name="Suzuki Y."/>
            <person name="Hashimoto A."/>
            <person name="Yamaguchi K."/>
            <person name="Sugano A."/>
            <person name="Kohara Y."/>
            <person name="Fujiyama A."/>
            <person name="Anterola A."/>
            <person name="Aoki S."/>
            <person name="Ashton N."/>
            <person name="Barbazuk W.B."/>
            <person name="Barker E."/>
            <person name="Bennetzen J."/>
            <person name="Bezanilla M."/>
            <person name="Blankenship R."/>
            <person name="Cho S.H."/>
            <person name="Dutcher S."/>
            <person name="Estelle M."/>
            <person name="Fawcett J.A."/>
            <person name="Gundlach H."/>
            <person name="Hanada K."/>
            <person name="Heyl A."/>
            <person name="Hicks K.A."/>
            <person name="Hugh J."/>
            <person name="Lohr M."/>
            <person name="Mayer K."/>
            <person name="Melkozernov A."/>
            <person name="Murata T."/>
            <person name="Nelson D."/>
            <person name="Pils B."/>
            <person name="Prigge M."/>
            <person name="Reiss B."/>
            <person name="Renner T."/>
            <person name="Rombauts S."/>
            <person name="Rushton P."/>
            <person name="Sanderfoot A."/>
            <person name="Schween G."/>
            <person name="Shiu S.-H."/>
            <person name="Stueber K."/>
            <person name="Theodoulou F.L."/>
            <person name="Tu H."/>
            <person name="Van de Peer Y."/>
            <person name="Verrier P.J."/>
            <person name="Waters E."/>
            <person name="Wood A."/>
            <person name="Yang L."/>
            <person name="Cove D."/>
            <person name="Cuming A."/>
            <person name="Hasebe M."/>
            <person name="Lucas S."/>
            <person name="Mishler D.B."/>
            <person name="Reski R."/>
            <person name="Grigoriev I."/>
            <person name="Quatrano R.S."/>
            <person name="Boore J.L."/>
        </authorList>
    </citation>
    <scope>NUCLEOTIDE SEQUENCE [LARGE SCALE GENOMIC DNA]</scope>
    <source>
        <strain evidence="2 3">cv. Gransden 2004</strain>
    </source>
</reference>
<name>A0A2K1KJN5_PHYPA</name>
<dbReference type="Gramene" id="Pp3c5_14600V3.3">
    <property type="protein sequence ID" value="PAC:32955411.CDS.1"/>
    <property type="gene ID" value="Pp3c5_14600"/>
</dbReference>
<proteinExistence type="predicted"/>
<sequence>MRREGHVIRKPWSHCHNRTEKRIVVGSPACHGSFPHSKSRGKGKGRFKRLLSDIPSTHLLSDWRVNKPSFLSARQTVNSGLRWDADADWPINYDDVEENDGDDDGNEPETWVLSISLLLDTASKHIQEIADAG</sequence>
<dbReference type="EnsemblPlants" id="Pp3c5_14600V3.1">
    <property type="protein sequence ID" value="PAC:32955409.CDS.1"/>
    <property type="gene ID" value="Pp3c5_14600"/>
</dbReference>
<evidence type="ECO:0000313" key="3">
    <source>
        <dbReference type="Proteomes" id="UP000006727"/>
    </source>
</evidence>
<dbReference type="EMBL" id="ABEU02000005">
    <property type="protein sequence ID" value="PNR53991.1"/>
    <property type="molecule type" value="Genomic_DNA"/>
</dbReference>
<dbReference type="Gramene" id="Pp3c5_14600V3.1">
    <property type="protein sequence ID" value="PAC:32955409.CDS.1"/>
    <property type="gene ID" value="Pp3c5_14600"/>
</dbReference>
<dbReference type="Gramene" id="Pp3c5_14600V3.4">
    <property type="protein sequence ID" value="PAC:32955412.CDS.1"/>
    <property type="gene ID" value="Pp3c5_14600"/>
</dbReference>
<keyword evidence="3" id="KW-1185">Reference proteome</keyword>
<dbReference type="EnsemblPlants" id="Pp3c5_14600V3.3">
    <property type="protein sequence ID" value="PAC:32955411.CDS.1"/>
    <property type="gene ID" value="Pp3c5_14600"/>
</dbReference>
<dbReference type="EnsemblPlants" id="Pp3c5_14600V3.2">
    <property type="protein sequence ID" value="PAC:32955410.CDS.1"/>
    <property type="gene ID" value="Pp3c5_14600"/>
</dbReference>
<dbReference type="InParanoid" id="A0A2K1KJN5"/>
<dbReference type="EnsemblPlants" id="Pp3c5_14600V3.4">
    <property type="protein sequence ID" value="PAC:32955412.CDS.1"/>
    <property type="gene ID" value="Pp3c5_14600"/>
</dbReference>
<reference evidence="1 3" key="2">
    <citation type="journal article" date="2018" name="Plant J.">
        <title>The Physcomitrella patens chromosome-scale assembly reveals moss genome structure and evolution.</title>
        <authorList>
            <person name="Lang D."/>
            <person name="Ullrich K.K."/>
            <person name="Murat F."/>
            <person name="Fuchs J."/>
            <person name="Jenkins J."/>
            <person name="Haas F.B."/>
            <person name="Piednoel M."/>
            <person name="Gundlach H."/>
            <person name="Van Bel M."/>
            <person name="Meyberg R."/>
            <person name="Vives C."/>
            <person name="Morata J."/>
            <person name="Symeonidi A."/>
            <person name="Hiss M."/>
            <person name="Muchero W."/>
            <person name="Kamisugi Y."/>
            <person name="Saleh O."/>
            <person name="Blanc G."/>
            <person name="Decker E.L."/>
            <person name="van Gessel N."/>
            <person name="Grimwood J."/>
            <person name="Hayes R.D."/>
            <person name="Graham S.W."/>
            <person name="Gunter L.E."/>
            <person name="McDaniel S.F."/>
            <person name="Hoernstein S.N.W."/>
            <person name="Larsson A."/>
            <person name="Li F.W."/>
            <person name="Perroud P.F."/>
            <person name="Phillips J."/>
            <person name="Ranjan P."/>
            <person name="Rokshar D.S."/>
            <person name="Rothfels C.J."/>
            <person name="Schneider L."/>
            <person name="Shu S."/>
            <person name="Stevenson D.W."/>
            <person name="Thummler F."/>
            <person name="Tillich M."/>
            <person name="Villarreal Aguilar J.C."/>
            <person name="Widiez T."/>
            <person name="Wong G.K."/>
            <person name="Wymore A."/>
            <person name="Zhang Y."/>
            <person name="Zimmer A.D."/>
            <person name="Quatrano R.S."/>
            <person name="Mayer K.F.X."/>
            <person name="Goodstein D."/>
            <person name="Casacuberta J.M."/>
            <person name="Vandepoele K."/>
            <person name="Reski R."/>
            <person name="Cuming A.C."/>
            <person name="Tuskan G.A."/>
            <person name="Maumus F."/>
            <person name="Salse J."/>
            <person name="Schmutz J."/>
            <person name="Rensing S.A."/>
        </authorList>
    </citation>
    <scope>NUCLEOTIDE SEQUENCE [LARGE SCALE GENOMIC DNA]</scope>
    <source>
        <strain evidence="2 3">cv. Gransden 2004</strain>
    </source>
</reference>
<dbReference type="Proteomes" id="UP000006727">
    <property type="component" value="Chromosome 5"/>
</dbReference>